<accession>A0A3D8VK83</accession>
<dbReference type="Pfam" id="PF17263">
    <property type="entry name" value="DUF5329"/>
    <property type="match status" value="1"/>
</dbReference>
<gene>
    <name evidence="2" type="ORF">DX912_01225</name>
</gene>
<evidence type="ECO:0000313" key="3">
    <source>
        <dbReference type="Proteomes" id="UP000256829"/>
    </source>
</evidence>
<keyword evidence="3" id="KW-1185">Reference proteome</keyword>
<feature type="signal peptide" evidence="1">
    <location>
        <begin position="1"/>
        <end position="16"/>
    </location>
</feature>
<dbReference type="Proteomes" id="UP000256829">
    <property type="component" value="Unassembled WGS sequence"/>
</dbReference>
<evidence type="ECO:0000256" key="1">
    <source>
        <dbReference type="SAM" id="SignalP"/>
    </source>
</evidence>
<name>A0A3D8VK83_9GAMM</name>
<dbReference type="AlphaFoldDB" id="A0A3D8VK83"/>
<evidence type="ECO:0000313" key="2">
    <source>
        <dbReference type="EMBL" id="RDY69790.1"/>
    </source>
</evidence>
<comment type="caution">
    <text evidence="2">The sequence shown here is derived from an EMBL/GenBank/DDBJ whole genome shotgun (WGS) entry which is preliminary data.</text>
</comment>
<proteinExistence type="predicted"/>
<protein>
    <recommendedName>
        <fullName evidence="4">DUF5329 domain-containing protein</fullName>
    </recommendedName>
</protein>
<sequence>MLAGALLALLATSAAAAPPPQAQREIEQLIDALGRSGCDFQRNGSWYPATEAQAHLRRKYDYLRKRDLVATAEQFIERAGTQSSMSGKAYAVRCPGQGTVPSAKWLGAKLSQFRHATP</sequence>
<reference evidence="2 3" key="1">
    <citation type="submission" date="2018-08" db="EMBL/GenBank/DDBJ databases">
        <title>Lysobacter soli KCTC 22011, whole genome shotgun sequence.</title>
        <authorList>
            <person name="Zhang X."/>
            <person name="Feng G."/>
            <person name="Zhu H."/>
        </authorList>
    </citation>
    <scope>NUCLEOTIDE SEQUENCE [LARGE SCALE GENOMIC DNA]</scope>
    <source>
        <strain evidence="2 3">KCTC 22011</strain>
    </source>
</reference>
<dbReference type="EMBL" id="QTJR01000001">
    <property type="protein sequence ID" value="RDY69790.1"/>
    <property type="molecule type" value="Genomic_DNA"/>
</dbReference>
<keyword evidence="1" id="KW-0732">Signal</keyword>
<organism evidence="2 3">
    <name type="scientific">Lysobacter soli</name>
    <dbReference type="NCBI Taxonomy" id="453783"/>
    <lineage>
        <taxon>Bacteria</taxon>
        <taxon>Pseudomonadati</taxon>
        <taxon>Pseudomonadota</taxon>
        <taxon>Gammaproteobacteria</taxon>
        <taxon>Lysobacterales</taxon>
        <taxon>Lysobacteraceae</taxon>
        <taxon>Lysobacter</taxon>
    </lineage>
</organism>
<dbReference type="InterPro" id="IPR035242">
    <property type="entry name" value="DUF5329"/>
</dbReference>
<evidence type="ECO:0008006" key="4">
    <source>
        <dbReference type="Google" id="ProtNLM"/>
    </source>
</evidence>
<feature type="chain" id="PRO_5017612871" description="DUF5329 domain-containing protein" evidence="1">
    <location>
        <begin position="17"/>
        <end position="118"/>
    </location>
</feature>